<feature type="region of interest" description="Disordered" evidence="1">
    <location>
        <begin position="190"/>
        <end position="217"/>
    </location>
</feature>
<feature type="region of interest" description="Disordered" evidence="1">
    <location>
        <begin position="25"/>
        <end position="44"/>
    </location>
</feature>
<accession>A0ABD3MU95</accession>
<evidence type="ECO:0000313" key="3">
    <source>
        <dbReference type="Proteomes" id="UP001530293"/>
    </source>
</evidence>
<dbReference type="Proteomes" id="UP001530293">
    <property type="component" value="Unassembled WGS sequence"/>
</dbReference>
<reference evidence="2 3" key="1">
    <citation type="submission" date="2024-10" db="EMBL/GenBank/DDBJ databases">
        <title>Updated reference genomes for cyclostephanoid diatoms.</title>
        <authorList>
            <person name="Roberts W.R."/>
            <person name="Alverson A.J."/>
        </authorList>
    </citation>
    <scope>NUCLEOTIDE SEQUENCE [LARGE SCALE GENOMIC DNA]</scope>
    <source>
        <strain evidence="2 3">AJA232-27</strain>
    </source>
</reference>
<feature type="compositionally biased region" description="Low complexity" evidence="1">
    <location>
        <begin position="85"/>
        <end position="95"/>
    </location>
</feature>
<protein>
    <submittedName>
        <fullName evidence="2">Uncharacterized protein</fullName>
    </submittedName>
</protein>
<comment type="caution">
    <text evidence="2">The sequence shown here is derived from an EMBL/GenBank/DDBJ whole genome shotgun (WGS) entry which is preliminary data.</text>
</comment>
<gene>
    <name evidence="2" type="ORF">ACHAWU_000156</name>
</gene>
<evidence type="ECO:0000256" key="1">
    <source>
        <dbReference type="SAM" id="MobiDB-lite"/>
    </source>
</evidence>
<dbReference type="EMBL" id="JALLBG020000075">
    <property type="protein sequence ID" value="KAL3767493.1"/>
    <property type="molecule type" value="Genomic_DNA"/>
</dbReference>
<sequence>MTITPEELLWIQRRIDLAKSMSYVNQQQRRQSNDDNASGYNARGMPPLPLAAASVPPPVNIRSMVAPMVPLAASAAPSHHHHPQQYHPHPNNNPEQHQHQHLQTSAIRIPHRTVAIPNPLLPSQTSSHIYRQANGGDYSVLLARPPPPAAPAAAHAQLPTRSYSPEDDLTKKITQRIQEKLKRLNPNIMNEIQLPPPRDFPTTQRAFQPDAPAPDNRRANNLLVNNAMGAGNAAGSKSATNKSAAPIVDLTADFEKKTADFEKKSELAVDLIRKRIAGSLDRSSPARTDSAIQQNVAPDTIPLRHTTSYATTKRSITNLNIKLPPKEKKKRKRPVDPPNYDKISRAMDFFIEKGIEDEDLRCALQEDKANYRMQREAMIDVYKTVINDVESRLEMYTKLERHAEQIVAIRSARKKQHARERNRGDTSDGQIEADCDMIRLHLKNYRMLEDAMDRIILIDQEKK</sequence>
<feature type="region of interest" description="Disordered" evidence="1">
    <location>
        <begin position="74"/>
        <end position="104"/>
    </location>
</feature>
<evidence type="ECO:0000313" key="2">
    <source>
        <dbReference type="EMBL" id="KAL3767493.1"/>
    </source>
</evidence>
<proteinExistence type="predicted"/>
<name>A0ABD3MU95_9STRA</name>
<dbReference type="AlphaFoldDB" id="A0ABD3MU95"/>
<keyword evidence="3" id="KW-1185">Reference proteome</keyword>
<organism evidence="2 3">
    <name type="scientific">Discostella pseudostelligera</name>
    <dbReference type="NCBI Taxonomy" id="259834"/>
    <lineage>
        <taxon>Eukaryota</taxon>
        <taxon>Sar</taxon>
        <taxon>Stramenopiles</taxon>
        <taxon>Ochrophyta</taxon>
        <taxon>Bacillariophyta</taxon>
        <taxon>Coscinodiscophyceae</taxon>
        <taxon>Thalassiosirophycidae</taxon>
        <taxon>Stephanodiscales</taxon>
        <taxon>Stephanodiscaceae</taxon>
        <taxon>Discostella</taxon>
    </lineage>
</organism>